<dbReference type="RefSeq" id="WP_188664156.1">
    <property type="nucleotide sequence ID" value="NZ_BMKC01000003.1"/>
</dbReference>
<dbReference type="InterPro" id="IPR009078">
    <property type="entry name" value="Ferritin-like_SF"/>
</dbReference>
<comment type="caution">
    <text evidence="1">The sequence shown here is derived from an EMBL/GenBank/DDBJ whole genome shotgun (WGS) entry which is preliminary data.</text>
</comment>
<reference evidence="2" key="1">
    <citation type="journal article" date="2019" name="Int. J. Syst. Evol. Microbiol.">
        <title>The Global Catalogue of Microorganisms (GCM) 10K type strain sequencing project: providing services to taxonomists for standard genome sequencing and annotation.</title>
        <authorList>
            <consortium name="The Broad Institute Genomics Platform"/>
            <consortium name="The Broad Institute Genome Sequencing Center for Infectious Disease"/>
            <person name="Wu L."/>
            <person name="Ma J."/>
        </authorList>
    </citation>
    <scope>NUCLEOTIDE SEQUENCE [LARGE SCALE GENOMIC DNA]</scope>
    <source>
        <strain evidence="2">CGMCC 1.15905</strain>
    </source>
</reference>
<keyword evidence="2" id="KW-1185">Reference proteome</keyword>
<evidence type="ECO:0000313" key="2">
    <source>
        <dbReference type="Proteomes" id="UP000623419"/>
    </source>
</evidence>
<dbReference type="Proteomes" id="UP000623419">
    <property type="component" value="Unassembled WGS sequence"/>
</dbReference>
<proteinExistence type="predicted"/>
<dbReference type="SUPFAM" id="SSF47240">
    <property type="entry name" value="Ferritin-like"/>
    <property type="match status" value="1"/>
</dbReference>
<gene>
    <name evidence="1" type="ORF">GCM10011521_22160</name>
</gene>
<organism evidence="1 2">
    <name type="scientific">Arenimonas soli</name>
    <dbReference type="NCBI Taxonomy" id="2269504"/>
    <lineage>
        <taxon>Bacteria</taxon>
        <taxon>Pseudomonadati</taxon>
        <taxon>Pseudomonadota</taxon>
        <taxon>Gammaproteobacteria</taxon>
        <taxon>Lysobacterales</taxon>
        <taxon>Lysobacteraceae</taxon>
        <taxon>Arenimonas</taxon>
    </lineage>
</organism>
<dbReference type="EMBL" id="BMKC01000003">
    <property type="protein sequence ID" value="GGA83387.1"/>
    <property type="molecule type" value="Genomic_DNA"/>
</dbReference>
<evidence type="ECO:0008006" key="3">
    <source>
        <dbReference type="Google" id="ProtNLM"/>
    </source>
</evidence>
<protein>
    <recommendedName>
        <fullName evidence="3">Aminobenzoate oxygenase</fullName>
    </recommendedName>
</protein>
<accession>A0ABQ1HNP6</accession>
<evidence type="ECO:0000313" key="1">
    <source>
        <dbReference type="EMBL" id="GGA83387.1"/>
    </source>
</evidence>
<sequence>MNAIANDIHPAPARAGTDSARYARCIEASRRIRWEIDRDVFQGREFDLAHKFLPDGLSRLDRSSLVDESERRLMSQVQGRTYAYIFGLVERFINAKVLEIGQRHALGDQVKLEALVRFSDEEIKHQEMFRRIETMIGGIMPAGYECTADPDDVARAVLGKSTWSVLALTLHIELFTQAHYKQSISPDAALSPLYKDVFLFHWREESQHAILDELELRHEHERLDAAARDAAVDDLIALVGAVDGILQAQARADADYFCAIVPRVVAADEQARIESETLAAYRWQYIVSGVQEPRFQQVLGELLTEAQMQRVGTALAPLFAAVAEGDAA</sequence>
<name>A0ABQ1HNP6_9GAMM</name>